<keyword evidence="4 8" id="KW-0812">Transmembrane</keyword>
<evidence type="ECO:0000259" key="11">
    <source>
        <dbReference type="Pfam" id="PF00593"/>
    </source>
</evidence>
<comment type="similarity">
    <text evidence="8 9">Belongs to the TonB-dependent receptor family.</text>
</comment>
<organism evidence="13 14">
    <name type="scientific">Candidatus Pseudobacter hemicellulosilyticus</name>
    <dbReference type="NCBI Taxonomy" id="3121375"/>
    <lineage>
        <taxon>Bacteria</taxon>
        <taxon>Pseudomonadati</taxon>
        <taxon>Bacteroidota</taxon>
        <taxon>Chitinophagia</taxon>
        <taxon>Chitinophagales</taxon>
        <taxon>Chitinophagaceae</taxon>
        <taxon>Pseudobacter</taxon>
    </lineage>
</organism>
<dbReference type="FunFam" id="2.170.130.10:FF:000008">
    <property type="entry name" value="SusC/RagA family TonB-linked outer membrane protein"/>
    <property type="match status" value="1"/>
</dbReference>
<dbReference type="SUPFAM" id="SSF49464">
    <property type="entry name" value="Carboxypeptidase regulatory domain-like"/>
    <property type="match status" value="1"/>
</dbReference>
<keyword evidence="7 8" id="KW-0998">Cell outer membrane</keyword>
<evidence type="ECO:0000256" key="8">
    <source>
        <dbReference type="PROSITE-ProRule" id="PRU01360"/>
    </source>
</evidence>
<dbReference type="InterPro" id="IPR000531">
    <property type="entry name" value="Beta-barrel_TonB"/>
</dbReference>
<dbReference type="Pfam" id="PF00593">
    <property type="entry name" value="TonB_dep_Rec_b-barrel"/>
    <property type="match status" value="1"/>
</dbReference>
<gene>
    <name evidence="13" type="ORF">P0Y53_10935</name>
</gene>
<evidence type="ECO:0000313" key="14">
    <source>
        <dbReference type="Proteomes" id="UP001220610"/>
    </source>
</evidence>
<evidence type="ECO:0000256" key="5">
    <source>
        <dbReference type="ARBA" id="ARBA00023077"/>
    </source>
</evidence>
<evidence type="ECO:0000259" key="12">
    <source>
        <dbReference type="Pfam" id="PF07715"/>
    </source>
</evidence>
<protein>
    <submittedName>
        <fullName evidence="13">TonB-dependent receptor</fullName>
    </submittedName>
</protein>
<keyword evidence="5 9" id="KW-0798">TonB box</keyword>
<feature type="domain" description="TonB-dependent receptor-like beta-barrel" evidence="11">
    <location>
        <begin position="445"/>
        <end position="939"/>
    </location>
</feature>
<feature type="domain" description="TonB-dependent receptor plug" evidence="12">
    <location>
        <begin position="127"/>
        <end position="233"/>
    </location>
</feature>
<reference evidence="13" key="1">
    <citation type="submission" date="2023-03" db="EMBL/GenBank/DDBJ databases">
        <title>Andean soil-derived lignocellulolytic bacterial consortium as a source of novel taxa and putative plastic-active enzymes.</title>
        <authorList>
            <person name="Diaz-Garcia L."/>
            <person name="Chuvochina M."/>
            <person name="Feuerriegel G."/>
            <person name="Bunk B."/>
            <person name="Sproer C."/>
            <person name="Streit W.R."/>
            <person name="Rodriguez L.M."/>
            <person name="Overmann J."/>
            <person name="Jimenez D.J."/>
        </authorList>
    </citation>
    <scope>NUCLEOTIDE SEQUENCE</scope>
    <source>
        <strain evidence="13">MAG 7</strain>
    </source>
</reference>
<dbReference type="InterPro" id="IPR023997">
    <property type="entry name" value="TonB-dep_OMP_SusC/RagA_CS"/>
</dbReference>
<dbReference type="InterPro" id="IPR008969">
    <property type="entry name" value="CarboxyPept-like_regulatory"/>
</dbReference>
<dbReference type="AlphaFoldDB" id="A0AAJ6BHR7"/>
<dbReference type="InterPro" id="IPR012910">
    <property type="entry name" value="Plug_dom"/>
</dbReference>
<dbReference type="SUPFAM" id="SSF56935">
    <property type="entry name" value="Porins"/>
    <property type="match status" value="1"/>
</dbReference>
<dbReference type="Proteomes" id="UP001220610">
    <property type="component" value="Chromosome"/>
</dbReference>
<keyword evidence="6 8" id="KW-0472">Membrane</keyword>
<evidence type="ECO:0000313" key="13">
    <source>
        <dbReference type="EMBL" id="WEK38015.1"/>
    </source>
</evidence>
<dbReference type="InterPro" id="IPR023996">
    <property type="entry name" value="TonB-dep_OMP_SusC/RagA"/>
</dbReference>
<dbReference type="Gene3D" id="2.170.130.10">
    <property type="entry name" value="TonB-dependent receptor, plug domain"/>
    <property type="match status" value="1"/>
</dbReference>
<accession>A0AAJ6BHR7</accession>
<dbReference type="InterPro" id="IPR036942">
    <property type="entry name" value="Beta-barrel_TonB_sf"/>
</dbReference>
<sequence>MKQATMLLKLLLMVPILLGTMSAAAQSPQIKGTVLDEQGNPLMGVTVIVKKGKTEAASAVTEKDGSFSVLHLKMSTAYDLNFSYVGFEAYVEKNVVVKSDMSALLIRMKKQQNDLDQVVVVGYGSVKKRDLTGSVTSVKGPDLTAFVVPDPVMGLQGRAAGVQVSQNTGAPDGDFTIRIRGVNSIKGNNSPLYIVDGIPFSNYSINSYDIESIEILKDASATAIYGSRGANGVLIITTKRGKSGRTNINYNFDYGMQSRIKSLDLMDAQEWARFYNEYLVNAAILTQPAFTETEISAMGKGTDWQDLMLKDAPISNHNLTFSGGSEKTRYFVSGSALLRDGLIQNSSFNKYNVRSSLDFSPNQLLDVALQLGYSSVARMNQADGGGNGGSSMFGAIYSASPLFTPYDDNGKYRDLRSVYAWSSHELKNPVIMANEAAYKTVFNLSNMNASVNFKPLHGLSIRSSLGIENSDGRYDGYTTSKYIYQNNSASVNHQRYTSLTNENTINYALAMGNEHKLDMLAGYTYQQYVSRRISASGNTFLSDGSGTNDLGSAEIINTPASAYTKWVLMSYLGRLNYTFRDKYLFTASIRADGSSRYSAGQRWGYFPSAAVAWRVSKESFMDALTAVSDLKLRASYGKTGSTAIDPYSTQNLLQSGKAATGNGNYTYYAPGNTYPGSLKWETTTQYDIGFDLGLFNQRIRITGDYYYKFTTDLLNTVFLPSSSGYSSTTRNIGRMNNIGVELAIEGDVIRKKDLTFTAALNISHNKNEVAKLADGVDIFGTTFTNYGSGAITIIREGQPLGAFYLYKDAGFNEQGQLSYVDMNDDKAFTDRADRYIAGSPYPDFIYGFNGDLRYKNWALNFLIQGTQGNEVFNLSEMRNYSYSQGMNIESKVYYESWREGKDNSNARYPRIERVGTLRYSDRFLEDGSYLRLKNISLAYYIPVPEKLQWIRSVSIYVSAQNYLTLTKYKGVDPEINSKGDDINSAIDHFTYPNTKTFSFGAKVQF</sequence>
<keyword evidence="10" id="KW-0732">Signal</keyword>
<comment type="subcellular location">
    <subcellularLocation>
        <location evidence="1 8">Cell outer membrane</location>
        <topology evidence="1 8">Multi-pass membrane protein</topology>
    </subcellularLocation>
</comment>
<name>A0AAJ6BHR7_9BACT</name>
<dbReference type="Pfam" id="PF07715">
    <property type="entry name" value="Plug"/>
    <property type="match status" value="1"/>
</dbReference>
<dbReference type="InterPro" id="IPR039426">
    <property type="entry name" value="TonB-dep_rcpt-like"/>
</dbReference>
<evidence type="ECO:0000256" key="1">
    <source>
        <dbReference type="ARBA" id="ARBA00004571"/>
    </source>
</evidence>
<dbReference type="Gene3D" id="2.40.170.20">
    <property type="entry name" value="TonB-dependent receptor, beta-barrel domain"/>
    <property type="match status" value="1"/>
</dbReference>
<dbReference type="NCBIfam" id="TIGR04057">
    <property type="entry name" value="SusC_RagA_signa"/>
    <property type="match status" value="1"/>
</dbReference>
<dbReference type="InterPro" id="IPR037066">
    <property type="entry name" value="Plug_dom_sf"/>
</dbReference>
<evidence type="ECO:0000256" key="4">
    <source>
        <dbReference type="ARBA" id="ARBA00022692"/>
    </source>
</evidence>
<keyword evidence="13" id="KW-0675">Receptor</keyword>
<evidence type="ECO:0000256" key="9">
    <source>
        <dbReference type="RuleBase" id="RU003357"/>
    </source>
</evidence>
<proteinExistence type="inferred from homology"/>
<evidence type="ECO:0000256" key="6">
    <source>
        <dbReference type="ARBA" id="ARBA00023136"/>
    </source>
</evidence>
<feature type="chain" id="PRO_5042545126" evidence="10">
    <location>
        <begin position="26"/>
        <end position="1005"/>
    </location>
</feature>
<feature type="signal peptide" evidence="10">
    <location>
        <begin position="1"/>
        <end position="25"/>
    </location>
</feature>
<dbReference type="EMBL" id="CP119311">
    <property type="protein sequence ID" value="WEK38015.1"/>
    <property type="molecule type" value="Genomic_DNA"/>
</dbReference>
<keyword evidence="2 8" id="KW-0813">Transport</keyword>
<dbReference type="Gene3D" id="2.60.40.1120">
    <property type="entry name" value="Carboxypeptidase-like, regulatory domain"/>
    <property type="match status" value="1"/>
</dbReference>
<dbReference type="GO" id="GO:0009279">
    <property type="term" value="C:cell outer membrane"/>
    <property type="evidence" value="ECO:0007669"/>
    <property type="project" value="UniProtKB-SubCell"/>
</dbReference>
<dbReference type="Pfam" id="PF13715">
    <property type="entry name" value="CarbopepD_reg_2"/>
    <property type="match status" value="1"/>
</dbReference>
<dbReference type="PROSITE" id="PS52016">
    <property type="entry name" value="TONB_DEPENDENT_REC_3"/>
    <property type="match status" value="1"/>
</dbReference>
<evidence type="ECO:0000256" key="7">
    <source>
        <dbReference type="ARBA" id="ARBA00023237"/>
    </source>
</evidence>
<dbReference type="NCBIfam" id="TIGR04056">
    <property type="entry name" value="OMP_RagA_SusC"/>
    <property type="match status" value="1"/>
</dbReference>
<evidence type="ECO:0000256" key="2">
    <source>
        <dbReference type="ARBA" id="ARBA00022448"/>
    </source>
</evidence>
<keyword evidence="3 8" id="KW-1134">Transmembrane beta strand</keyword>
<evidence type="ECO:0000256" key="3">
    <source>
        <dbReference type="ARBA" id="ARBA00022452"/>
    </source>
</evidence>
<evidence type="ECO:0000256" key="10">
    <source>
        <dbReference type="SAM" id="SignalP"/>
    </source>
</evidence>